<proteinExistence type="predicted"/>
<gene>
    <name evidence="2" type="ORF">NTJ_07450</name>
</gene>
<protein>
    <submittedName>
        <fullName evidence="2">Uncharacterized protein</fullName>
    </submittedName>
</protein>
<feature type="region of interest" description="Disordered" evidence="1">
    <location>
        <begin position="37"/>
        <end position="71"/>
    </location>
</feature>
<evidence type="ECO:0000256" key="1">
    <source>
        <dbReference type="SAM" id="MobiDB-lite"/>
    </source>
</evidence>
<keyword evidence="3" id="KW-1185">Reference proteome</keyword>
<sequence length="71" mass="8114">MKRDKSRIFNLARQFLSQLSPKLQIETEWAALELVTETTSAEDGEETEEKGLSILTTDQRSRDESNGVQEQ</sequence>
<evidence type="ECO:0000313" key="2">
    <source>
        <dbReference type="EMBL" id="BES94641.1"/>
    </source>
</evidence>
<organism evidence="2 3">
    <name type="scientific">Nesidiocoris tenuis</name>
    <dbReference type="NCBI Taxonomy" id="355587"/>
    <lineage>
        <taxon>Eukaryota</taxon>
        <taxon>Metazoa</taxon>
        <taxon>Ecdysozoa</taxon>
        <taxon>Arthropoda</taxon>
        <taxon>Hexapoda</taxon>
        <taxon>Insecta</taxon>
        <taxon>Pterygota</taxon>
        <taxon>Neoptera</taxon>
        <taxon>Paraneoptera</taxon>
        <taxon>Hemiptera</taxon>
        <taxon>Heteroptera</taxon>
        <taxon>Panheteroptera</taxon>
        <taxon>Cimicomorpha</taxon>
        <taxon>Miridae</taxon>
        <taxon>Dicyphina</taxon>
        <taxon>Nesidiocoris</taxon>
    </lineage>
</organism>
<name>A0ABN7AQZ4_9HEMI</name>
<reference evidence="2 3" key="1">
    <citation type="submission" date="2023-09" db="EMBL/GenBank/DDBJ databases">
        <title>Nesidiocoris tenuis whole genome shotgun sequence.</title>
        <authorList>
            <person name="Shibata T."/>
            <person name="Shimoda M."/>
            <person name="Kobayashi T."/>
            <person name="Uehara T."/>
        </authorList>
    </citation>
    <scope>NUCLEOTIDE SEQUENCE [LARGE SCALE GENOMIC DNA]</scope>
    <source>
        <strain evidence="2 3">Japan</strain>
    </source>
</reference>
<accession>A0ABN7AQZ4</accession>
<dbReference type="Proteomes" id="UP001307889">
    <property type="component" value="Chromosome 5"/>
</dbReference>
<evidence type="ECO:0000313" key="3">
    <source>
        <dbReference type="Proteomes" id="UP001307889"/>
    </source>
</evidence>
<dbReference type="EMBL" id="AP028913">
    <property type="protein sequence ID" value="BES94641.1"/>
    <property type="molecule type" value="Genomic_DNA"/>
</dbReference>